<sequence length="251" mass="27431">MRLEKQATRLPEMMIELMTAMLALPQIVPNQIDYPSSALRKNQSAAALLELIVDPEGDLVDCISRATFGDEELAEDICKLQSDAEMTAGRNAEGNASYGVLRVLIRYSIIQTEDGRDIYRLQAPGYTHTVTGIRFRPGTRPPDFGEFEALVGEAQNILSADAALTVEALPGVEGRALHQNLIVQVNHDGTVAQCQPDAKFETSKYAAYAKTACSFLAGEQLEPLVVAGEPVSHVRRYEVQFSLPEPASQPE</sequence>
<dbReference type="EMBL" id="WTYC01000008">
    <property type="protein sequence ID" value="MXO49213.1"/>
    <property type="molecule type" value="Genomic_DNA"/>
</dbReference>
<dbReference type="Proteomes" id="UP000448199">
    <property type="component" value="Unassembled WGS sequence"/>
</dbReference>
<evidence type="ECO:0000313" key="1">
    <source>
        <dbReference type="EMBL" id="MXO49213.1"/>
    </source>
</evidence>
<comment type="caution">
    <text evidence="1">The sequence shown here is derived from an EMBL/GenBank/DDBJ whole genome shotgun (WGS) entry which is preliminary data.</text>
</comment>
<gene>
    <name evidence="1" type="ORF">GRI69_13210</name>
</gene>
<evidence type="ECO:0000313" key="2">
    <source>
        <dbReference type="Proteomes" id="UP000448199"/>
    </source>
</evidence>
<dbReference type="AlphaFoldDB" id="A0A844XVS2"/>
<proteinExistence type="predicted"/>
<protein>
    <recommendedName>
        <fullName evidence="3">TonB C-terminal domain-containing protein</fullName>
    </recommendedName>
</protein>
<reference evidence="1 2" key="1">
    <citation type="submission" date="2019-12" db="EMBL/GenBank/DDBJ databases">
        <title>Genomic-based taxomic classification of the family Erythrobacteraceae.</title>
        <authorList>
            <person name="Xu L."/>
        </authorList>
    </citation>
    <scope>NUCLEOTIDE SEQUENCE [LARGE SCALE GENOMIC DNA]</scope>
    <source>
        <strain evidence="1 2">DSM 17792</strain>
    </source>
</reference>
<organism evidence="1 2">
    <name type="scientific">Qipengyuania vulgaris</name>
    <dbReference type="NCBI Taxonomy" id="291985"/>
    <lineage>
        <taxon>Bacteria</taxon>
        <taxon>Pseudomonadati</taxon>
        <taxon>Pseudomonadota</taxon>
        <taxon>Alphaproteobacteria</taxon>
        <taxon>Sphingomonadales</taxon>
        <taxon>Erythrobacteraceae</taxon>
        <taxon>Qipengyuania</taxon>
    </lineage>
</organism>
<dbReference type="RefSeq" id="WP_160728747.1">
    <property type="nucleotide sequence ID" value="NZ_WTYC01000008.1"/>
</dbReference>
<evidence type="ECO:0008006" key="3">
    <source>
        <dbReference type="Google" id="ProtNLM"/>
    </source>
</evidence>
<dbReference type="OrthoDB" id="7585155at2"/>
<accession>A0A844XVS2</accession>
<name>A0A844XVS2_9SPHN</name>
<keyword evidence="2" id="KW-1185">Reference proteome</keyword>